<reference evidence="2 3" key="1">
    <citation type="submission" date="2018-10" db="EMBL/GenBank/DDBJ databases">
        <title>The complete genome of Acinetobacter wuhouensis strain WCHAW010062.</title>
        <authorList>
            <person name="Hu Y."/>
            <person name="Long H."/>
            <person name="Feng Y."/>
            <person name="Zong Z."/>
        </authorList>
    </citation>
    <scope>NUCLEOTIDE SEQUENCE [LARGE SCALE GENOMIC DNA]</scope>
    <source>
        <strain evidence="2 3">WCHAW010062</strain>
    </source>
</reference>
<proteinExistence type="predicted"/>
<dbReference type="EMBL" id="CP033133">
    <property type="protein sequence ID" value="AYO53695.1"/>
    <property type="molecule type" value="Genomic_DNA"/>
</dbReference>
<feature type="transmembrane region" description="Helical" evidence="1">
    <location>
        <begin position="22"/>
        <end position="46"/>
    </location>
</feature>
<organism evidence="2 3">
    <name type="scientific">Acinetobacter wuhouensis</name>
    <dbReference type="NCBI Taxonomy" id="1879050"/>
    <lineage>
        <taxon>Bacteria</taxon>
        <taxon>Pseudomonadati</taxon>
        <taxon>Pseudomonadota</taxon>
        <taxon>Gammaproteobacteria</taxon>
        <taxon>Moraxellales</taxon>
        <taxon>Moraxellaceae</taxon>
        <taxon>Acinetobacter</taxon>
    </lineage>
</organism>
<evidence type="ECO:0000256" key="1">
    <source>
        <dbReference type="SAM" id="Phobius"/>
    </source>
</evidence>
<evidence type="ECO:0000313" key="3">
    <source>
        <dbReference type="Proteomes" id="UP000279962"/>
    </source>
</evidence>
<sequence>MNKKSDLGNYIQKFKNKLLRQYIIRIFTICGFFSVLTGCAVTTGIWPSEWKRITPQNLNIVRGQPLEIYAVILFYNPNQARSAFKSWLFYTCRL</sequence>
<dbReference type="AlphaFoldDB" id="A0A3G2T100"/>
<name>A0A3G2T100_9GAMM</name>
<protein>
    <submittedName>
        <fullName evidence="2">Uncharacterized protein</fullName>
    </submittedName>
</protein>
<evidence type="ECO:0000313" key="2">
    <source>
        <dbReference type="EMBL" id="AYO53695.1"/>
    </source>
</evidence>
<dbReference type="RefSeq" id="WP_087553503.1">
    <property type="nucleotide sequence ID" value="NZ_CP033133.1"/>
</dbReference>
<dbReference type="Proteomes" id="UP000279962">
    <property type="component" value="Chromosome"/>
</dbReference>
<gene>
    <name evidence="2" type="ORF">CDG68_08685</name>
</gene>
<keyword evidence="1" id="KW-0472">Membrane</keyword>
<keyword evidence="1" id="KW-0812">Transmembrane</keyword>
<accession>A0A3G2T100</accession>
<keyword evidence="1" id="KW-1133">Transmembrane helix</keyword>